<keyword evidence="5" id="KW-1185">Reference proteome</keyword>
<keyword evidence="2 3" id="KW-0413">Isomerase</keyword>
<dbReference type="KEGG" id="emx:FKV68_09115"/>
<protein>
    <recommendedName>
        <fullName evidence="3">Tautomerase</fullName>
        <ecNumber evidence="3">5.3.2.-</ecNumber>
    </recommendedName>
</protein>
<proteinExistence type="inferred from homology"/>
<sequence length="77" mass="8498">MPYINVKFTKGSATPEQKAKIIEGMTNVLRDVIDKAPAATWVVIDEVEFEDWGVGGLPVLDYWEKTGISASASQNRN</sequence>
<evidence type="ECO:0000256" key="2">
    <source>
        <dbReference type="ARBA" id="ARBA00023235"/>
    </source>
</evidence>
<evidence type="ECO:0000256" key="3">
    <source>
        <dbReference type="RuleBase" id="RU362032"/>
    </source>
</evidence>
<gene>
    <name evidence="4" type="ORF">FKV68_09115</name>
</gene>
<dbReference type="EMBL" id="CP041238">
    <property type="protein sequence ID" value="QLL61594.1"/>
    <property type="molecule type" value="Genomic_DNA"/>
</dbReference>
<dbReference type="Gene3D" id="3.30.429.10">
    <property type="entry name" value="Macrophage Migration Inhibitory Factor"/>
    <property type="match status" value="1"/>
</dbReference>
<accession>A0A859QEN2</accession>
<evidence type="ECO:0000313" key="5">
    <source>
        <dbReference type="Proteomes" id="UP000510721"/>
    </source>
</evidence>
<dbReference type="PANTHER" id="PTHR35530">
    <property type="entry name" value="TAUTOMERASE-RELATED"/>
    <property type="match status" value="1"/>
</dbReference>
<dbReference type="InterPro" id="IPR014347">
    <property type="entry name" value="Tautomerase/MIF_sf"/>
</dbReference>
<dbReference type="InterPro" id="IPR004370">
    <property type="entry name" value="4-OT-like_dom"/>
</dbReference>
<dbReference type="InterPro" id="IPR018191">
    <property type="entry name" value="4-OT"/>
</dbReference>
<reference evidence="4 5" key="1">
    <citation type="submission" date="2019-06" db="EMBL/GenBank/DDBJ databases">
        <title>Complete genome sequence of Ensifer mexicanus ITTG R7 isolated from nodules of Acacia angustissima (Mill.) Kuntze.</title>
        <authorList>
            <person name="Rincon-Rosales R."/>
            <person name="Rogel M.A."/>
            <person name="Guerrero G."/>
            <person name="Rincon-Molina C.I."/>
            <person name="Lopez-Lopez A."/>
            <person name="Martinez-Romero E."/>
        </authorList>
    </citation>
    <scope>NUCLEOTIDE SEQUENCE [LARGE SCALE GENOMIC DNA]</scope>
    <source>
        <strain evidence="4 5">ITTG R7</strain>
    </source>
</reference>
<dbReference type="EC" id="5.3.2.-" evidence="3"/>
<dbReference type="NCBIfam" id="TIGR00013">
    <property type="entry name" value="taut"/>
    <property type="match status" value="1"/>
</dbReference>
<dbReference type="AlphaFoldDB" id="A0A859QEN2"/>
<evidence type="ECO:0000313" key="4">
    <source>
        <dbReference type="EMBL" id="QLL61594.1"/>
    </source>
</evidence>
<dbReference type="RefSeq" id="WP_180941144.1">
    <property type="nucleotide sequence ID" value="NZ_CP041238.1"/>
</dbReference>
<comment type="similarity">
    <text evidence="1 3">Belongs to the 4-oxalocrotonate tautomerase family.</text>
</comment>
<evidence type="ECO:0000256" key="1">
    <source>
        <dbReference type="ARBA" id="ARBA00006723"/>
    </source>
</evidence>
<dbReference type="PANTHER" id="PTHR35530:SF1">
    <property type="entry name" value="2-HYDROXYMUCONATE TAUTOMERASE"/>
    <property type="match status" value="1"/>
</dbReference>
<dbReference type="Pfam" id="PF01361">
    <property type="entry name" value="Tautomerase"/>
    <property type="match status" value="1"/>
</dbReference>
<dbReference type="SUPFAM" id="SSF55331">
    <property type="entry name" value="Tautomerase/MIF"/>
    <property type="match status" value="1"/>
</dbReference>
<name>A0A859QEN2_9HYPH</name>
<organism evidence="4 5">
    <name type="scientific">Sinorhizobium mexicanum</name>
    <dbReference type="NCBI Taxonomy" id="375549"/>
    <lineage>
        <taxon>Bacteria</taxon>
        <taxon>Pseudomonadati</taxon>
        <taxon>Pseudomonadota</taxon>
        <taxon>Alphaproteobacteria</taxon>
        <taxon>Hyphomicrobiales</taxon>
        <taxon>Rhizobiaceae</taxon>
        <taxon>Sinorhizobium/Ensifer group</taxon>
        <taxon>Sinorhizobium</taxon>
    </lineage>
</organism>
<dbReference type="Proteomes" id="UP000510721">
    <property type="component" value="Chromosome"/>
</dbReference>
<dbReference type="GO" id="GO:0016853">
    <property type="term" value="F:isomerase activity"/>
    <property type="evidence" value="ECO:0007669"/>
    <property type="project" value="UniProtKB-UniRule"/>
</dbReference>